<sequence length="164" mass="18526">MKKLLLITLLSAFVLNVKAQEKPHLYNPSADAKADIAAAVKQASAQHKNVLLQIGGNWCSWCIRFNDQVTKDSSLNTYMNTNYVVLHVNYSQENTNDALMTSLGYPQRFGFPVFIILDSKGNRLHTQNSEYLEEGKGYSKDKVLEFFKGWSPTALDPKSYTKTK</sequence>
<comment type="caution">
    <text evidence="2">The sequence shown here is derived from an EMBL/GenBank/DDBJ whole genome shotgun (WGS) entry which is preliminary data.</text>
</comment>
<evidence type="ECO:0000256" key="1">
    <source>
        <dbReference type="SAM" id="SignalP"/>
    </source>
</evidence>
<feature type="chain" id="PRO_5047201319" evidence="1">
    <location>
        <begin position="20"/>
        <end position="164"/>
    </location>
</feature>
<organism evidence="2 3">
    <name type="scientific">Mucilaginibacter dorajii</name>
    <dbReference type="NCBI Taxonomy" id="692994"/>
    <lineage>
        <taxon>Bacteria</taxon>
        <taxon>Pseudomonadati</taxon>
        <taxon>Bacteroidota</taxon>
        <taxon>Sphingobacteriia</taxon>
        <taxon>Sphingobacteriales</taxon>
        <taxon>Sphingobacteriaceae</taxon>
        <taxon>Mucilaginibacter</taxon>
    </lineage>
</organism>
<keyword evidence="3" id="KW-1185">Reference proteome</keyword>
<name>A0ABP7R4V4_9SPHI</name>
<accession>A0ABP7R4V4</accession>
<dbReference type="Pfam" id="PF13899">
    <property type="entry name" value="Thioredoxin_7"/>
    <property type="match status" value="1"/>
</dbReference>
<keyword evidence="1" id="KW-0732">Signal</keyword>
<protein>
    <submittedName>
        <fullName evidence="2">Thioredoxin family protein</fullName>
    </submittedName>
</protein>
<dbReference type="SUPFAM" id="SSF52833">
    <property type="entry name" value="Thioredoxin-like"/>
    <property type="match status" value="1"/>
</dbReference>
<gene>
    <name evidence="2" type="ORF">GCM10022210_51690</name>
</gene>
<feature type="signal peptide" evidence="1">
    <location>
        <begin position="1"/>
        <end position="19"/>
    </location>
</feature>
<dbReference type="Proteomes" id="UP001500742">
    <property type="component" value="Unassembled WGS sequence"/>
</dbReference>
<evidence type="ECO:0000313" key="3">
    <source>
        <dbReference type="Proteomes" id="UP001500742"/>
    </source>
</evidence>
<proteinExistence type="predicted"/>
<dbReference type="EMBL" id="BAAAZC010000044">
    <property type="protein sequence ID" value="GAA3991731.1"/>
    <property type="molecule type" value="Genomic_DNA"/>
</dbReference>
<dbReference type="Gene3D" id="3.40.30.10">
    <property type="entry name" value="Glutaredoxin"/>
    <property type="match status" value="1"/>
</dbReference>
<reference evidence="3" key="1">
    <citation type="journal article" date="2019" name="Int. J. Syst. Evol. Microbiol.">
        <title>The Global Catalogue of Microorganisms (GCM) 10K type strain sequencing project: providing services to taxonomists for standard genome sequencing and annotation.</title>
        <authorList>
            <consortium name="The Broad Institute Genomics Platform"/>
            <consortium name="The Broad Institute Genome Sequencing Center for Infectious Disease"/>
            <person name="Wu L."/>
            <person name="Ma J."/>
        </authorList>
    </citation>
    <scope>NUCLEOTIDE SEQUENCE [LARGE SCALE GENOMIC DNA]</scope>
    <source>
        <strain evidence="3">JCM 16601</strain>
    </source>
</reference>
<dbReference type="InterPro" id="IPR036249">
    <property type="entry name" value="Thioredoxin-like_sf"/>
</dbReference>
<dbReference type="RefSeq" id="WP_259097757.1">
    <property type="nucleotide sequence ID" value="NZ_BAAAZC010000044.1"/>
</dbReference>
<evidence type="ECO:0000313" key="2">
    <source>
        <dbReference type="EMBL" id="GAA3991731.1"/>
    </source>
</evidence>